<organism evidence="1 2">
    <name type="scientific">Paenibacillus protaetiae</name>
    <dbReference type="NCBI Taxonomy" id="2509456"/>
    <lineage>
        <taxon>Bacteria</taxon>
        <taxon>Bacillati</taxon>
        <taxon>Bacillota</taxon>
        <taxon>Bacilli</taxon>
        <taxon>Bacillales</taxon>
        <taxon>Paenibacillaceae</taxon>
        <taxon>Paenibacillus</taxon>
    </lineage>
</organism>
<reference evidence="1 2" key="1">
    <citation type="submission" date="2019-01" db="EMBL/GenBank/DDBJ databases">
        <title>Genome sequencing of strain FW100M-2.</title>
        <authorList>
            <person name="Heo J."/>
            <person name="Kim S.-J."/>
            <person name="Kim J.-S."/>
            <person name="Hong S.-B."/>
            <person name="Kwon S.-W."/>
        </authorList>
    </citation>
    <scope>NUCLEOTIDE SEQUENCE [LARGE SCALE GENOMIC DNA]</scope>
    <source>
        <strain evidence="1 2">FW100M-2</strain>
    </source>
</reference>
<accession>A0A4P6EUL3</accession>
<dbReference type="EMBL" id="CP035492">
    <property type="protein sequence ID" value="QAY66940.1"/>
    <property type="molecule type" value="Genomic_DNA"/>
</dbReference>
<name>A0A4P6EUL3_9BACL</name>
<dbReference type="KEGG" id="pprt:ET464_11565"/>
<dbReference type="OrthoDB" id="2964978at2"/>
<sequence>MFDPTVFDNLKVAFENAVYDLDNLDGKVLATGRSDLLEMAVMSRRFAIAFRLTEGGGNAVAEIVLDASLKELAAEILEQEGASPGCVLRVVFHLELEETEQACRTIDQILKEIWNPALPPVQTISYEYGHEPPVYRNAAEIRFNRTINEEQMEDVGRLVDYAVETLERLQAQGW</sequence>
<proteinExistence type="predicted"/>
<evidence type="ECO:0000313" key="2">
    <source>
        <dbReference type="Proteomes" id="UP000293568"/>
    </source>
</evidence>
<keyword evidence="2" id="KW-1185">Reference proteome</keyword>
<dbReference type="RefSeq" id="WP_129441042.1">
    <property type="nucleotide sequence ID" value="NZ_CP035492.1"/>
</dbReference>
<evidence type="ECO:0000313" key="1">
    <source>
        <dbReference type="EMBL" id="QAY66940.1"/>
    </source>
</evidence>
<dbReference type="Proteomes" id="UP000293568">
    <property type="component" value="Chromosome"/>
</dbReference>
<dbReference type="AlphaFoldDB" id="A0A4P6EUL3"/>
<protein>
    <submittedName>
        <fullName evidence="1">Uncharacterized protein</fullName>
    </submittedName>
</protein>
<gene>
    <name evidence="1" type="ORF">ET464_11565</name>
</gene>